<reference evidence="2 3" key="1">
    <citation type="submission" date="2022-10" db="EMBL/GenBank/DDBJ databases">
        <title>The complete genomes of actinobacterial strains from the NBC collection.</title>
        <authorList>
            <person name="Joergensen T.S."/>
            <person name="Alvarez Arevalo M."/>
            <person name="Sterndorff E.B."/>
            <person name="Faurdal D."/>
            <person name="Vuksanovic O."/>
            <person name="Mourched A.-S."/>
            <person name="Charusanti P."/>
            <person name="Shaw S."/>
            <person name="Blin K."/>
            <person name="Weber T."/>
        </authorList>
    </citation>
    <scope>NUCLEOTIDE SEQUENCE [LARGE SCALE GENOMIC DNA]</scope>
    <source>
        <strain evidence="2 3">NBC_00456</strain>
    </source>
</reference>
<feature type="region of interest" description="Disordered" evidence="1">
    <location>
        <begin position="33"/>
        <end position="106"/>
    </location>
</feature>
<proteinExistence type="predicted"/>
<dbReference type="Proteomes" id="UP001341259">
    <property type="component" value="Chromosome"/>
</dbReference>
<gene>
    <name evidence="2" type="ORF">OHB29_31255</name>
</gene>
<dbReference type="RefSeq" id="WP_328343757.1">
    <property type="nucleotide sequence ID" value="NZ_CP107906.1"/>
</dbReference>
<name>A0ABZ1NZD9_STRVL</name>
<organism evidence="2 3">
    <name type="scientific">Streptomyces violaceus</name>
    <name type="common">Streptomyces venezuelae</name>
    <dbReference type="NCBI Taxonomy" id="1936"/>
    <lineage>
        <taxon>Bacteria</taxon>
        <taxon>Bacillati</taxon>
        <taxon>Actinomycetota</taxon>
        <taxon>Actinomycetes</taxon>
        <taxon>Kitasatosporales</taxon>
        <taxon>Streptomycetaceae</taxon>
        <taxon>Streptomyces</taxon>
    </lineage>
</organism>
<protein>
    <submittedName>
        <fullName evidence="2">Uncharacterized protein</fullName>
    </submittedName>
</protein>
<feature type="region of interest" description="Disordered" evidence="1">
    <location>
        <begin position="1"/>
        <end position="21"/>
    </location>
</feature>
<evidence type="ECO:0000313" key="3">
    <source>
        <dbReference type="Proteomes" id="UP001341259"/>
    </source>
</evidence>
<keyword evidence="3" id="KW-1185">Reference proteome</keyword>
<accession>A0ABZ1NZD9</accession>
<evidence type="ECO:0000313" key="2">
    <source>
        <dbReference type="EMBL" id="WUG97121.1"/>
    </source>
</evidence>
<evidence type="ECO:0000256" key="1">
    <source>
        <dbReference type="SAM" id="MobiDB-lite"/>
    </source>
</evidence>
<sequence length="106" mass="10420">MVHGGHPDAVPPAHAGPDGLATRIDVVNTRNGRTAAQKHRSTGVTAAVTSPSGHAYRPGTFTGAAVRPARDGTTATGAGAPPSATPGGSPPTPATARGRTSRSPAR</sequence>
<dbReference type="EMBL" id="CP107906">
    <property type="protein sequence ID" value="WUG97121.1"/>
    <property type="molecule type" value="Genomic_DNA"/>
</dbReference>
<feature type="compositionally biased region" description="Polar residues" evidence="1">
    <location>
        <begin position="42"/>
        <end position="52"/>
    </location>
</feature>
<feature type="compositionally biased region" description="Low complexity" evidence="1">
    <location>
        <begin position="72"/>
        <end position="87"/>
    </location>
</feature>